<dbReference type="InterPro" id="IPR003439">
    <property type="entry name" value="ABC_transporter-like_ATP-bd"/>
</dbReference>
<keyword evidence="2" id="KW-0547">Nucleotide-binding</keyword>
<gene>
    <name evidence="5" type="primary">livG</name>
    <name evidence="5" type="ORF">GCM10009839_15990</name>
</gene>
<dbReference type="Pfam" id="PF00005">
    <property type="entry name" value="ABC_tran"/>
    <property type="match status" value="1"/>
</dbReference>
<evidence type="ECO:0000259" key="4">
    <source>
        <dbReference type="PROSITE" id="PS50893"/>
    </source>
</evidence>
<dbReference type="RefSeq" id="WP_344664865.1">
    <property type="nucleotide sequence ID" value="NZ_BAAAQN010000006.1"/>
</dbReference>
<evidence type="ECO:0000313" key="6">
    <source>
        <dbReference type="Proteomes" id="UP001500751"/>
    </source>
</evidence>
<evidence type="ECO:0000313" key="5">
    <source>
        <dbReference type="EMBL" id="GAA2020157.1"/>
    </source>
</evidence>
<comment type="caution">
    <text evidence="5">The sequence shown here is derived from an EMBL/GenBank/DDBJ whole genome shotgun (WGS) entry which is preliminary data.</text>
</comment>
<evidence type="ECO:0000256" key="1">
    <source>
        <dbReference type="ARBA" id="ARBA00022448"/>
    </source>
</evidence>
<dbReference type="EMBL" id="BAAAQN010000006">
    <property type="protein sequence ID" value="GAA2020157.1"/>
    <property type="molecule type" value="Genomic_DNA"/>
</dbReference>
<sequence>MTELEIRGLRRRFGGVAAVDGVDLDVPAGAVTALIGPNGAGKTTLFHCVTGLDAADGGTVTLGGRRLSGLPPHARARAGMAWTFQRIELFAGLTVAENVRVGAENRRGRPLAAGLLGLPDRRRGEVRATVSAVLDRLGLTALADAPAGTLPTGTMRLVEVGRAVAAEPSALLLDEPASGLDDDQIARLVRVLRGLAGDGMAVLVVEHDLRFVGAVADSVRVMVGGRIVLSGRPDEVLAAPLVREIYAGEE</sequence>
<dbReference type="InterPro" id="IPR003593">
    <property type="entry name" value="AAA+_ATPase"/>
</dbReference>
<keyword evidence="1" id="KW-0813">Transport</keyword>
<reference evidence="6" key="1">
    <citation type="journal article" date="2019" name="Int. J. Syst. Evol. Microbiol.">
        <title>The Global Catalogue of Microorganisms (GCM) 10K type strain sequencing project: providing services to taxonomists for standard genome sequencing and annotation.</title>
        <authorList>
            <consortium name="The Broad Institute Genomics Platform"/>
            <consortium name="The Broad Institute Genome Sequencing Center for Infectious Disease"/>
            <person name="Wu L."/>
            <person name="Ma J."/>
        </authorList>
    </citation>
    <scope>NUCLEOTIDE SEQUENCE [LARGE SCALE GENOMIC DNA]</scope>
    <source>
        <strain evidence="6">JCM 16014</strain>
    </source>
</reference>
<dbReference type="PANTHER" id="PTHR45772">
    <property type="entry name" value="CONSERVED COMPONENT OF ABC TRANSPORTER FOR NATURAL AMINO ACIDS-RELATED"/>
    <property type="match status" value="1"/>
</dbReference>
<keyword evidence="3 5" id="KW-0067">ATP-binding</keyword>
<dbReference type="SUPFAM" id="SSF52540">
    <property type="entry name" value="P-loop containing nucleoside triphosphate hydrolases"/>
    <property type="match status" value="1"/>
</dbReference>
<protein>
    <submittedName>
        <fullName evidence="5">High-affinity branched-chain amino acid ABC transporter ATP-binding protein LivG</fullName>
    </submittedName>
</protein>
<evidence type="ECO:0000256" key="3">
    <source>
        <dbReference type="ARBA" id="ARBA00022840"/>
    </source>
</evidence>
<evidence type="ECO:0000256" key="2">
    <source>
        <dbReference type="ARBA" id="ARBA00022741"/>
    </source>
</evidence>
<dbReference type="Proteomes" id="UP001500751">
    <property type="component" value="Unassembled WGS sequence"/>
</dbReference>
<proteinExistence type="predicted"/>
<keyword evidence="6" id="KW-1185">Reference proteome</keyword>
<dbReference type="PROSITE" id="PS50893">
    <property type="entry name" value="ABC_TRANSPORTER_2"/>
    <property type="match status" value="1"/>
</dbReference>
<dbReference type="InterPro" id="IPR027417">
    <property type="entry name" value="P-loop_NTPase"/>
</dbReference>
<dbReference type="InterPro" id="IPR051120">
    <property type="entry name" value="ABC_AA/LPS_Transport"/>
</dbReference>
<dbReference type="CDD" id="cd03219">
    <property type="entry name" value="ABC_Mj1267_LivG_branched"/>
    <property type="match status" value="1"/>
</dbReference>
<accession>A0ABP5F8E4</accession>
<name>A0ABP5F8E4_9ACTN</name>
<dbReference type="Gene3D" id="3.40.50.300">
    <property type="entry name" value="P-loop containing nucleotide triphosphate hydrolases"/>
    <property type="match status" value="1"/>
</dbReference>
<feature type="domain" description="ABC transporter" evidence="4">
    <location>
        <begin position="4"/>
        <end position="249"/>
    </location>
</feature>
<dbReference type="GO" id="GO:0005524">
    <property type="term" value="F:ATP binding"/>
    <property type="evidence" value="ECO:0007669"/>
    <property type="project" value="UniProtKB-KW"/>
</dbReference>
<organism evidence="5 6">
    <name type="scientific">Catenulispora yoronensis</name>
    <dbReference type="NCBI Taxonomy" id="450799"/>
    <lineage>
        <taxon>Bacteria</taxon>
        <taxon>Bacillati</taxon>
        <taxon>Actinomycetota</taxon>
        <taxon>Actinomycetes</taxon>
        <taxon>Catenulisporales</taxon>
        <taxon>Catenulisporaceae</taxon>
        <taxon>Catenulispora</taxon>
    </lineage>
</organism>
<dbReference type="SMART" id="SM00382">
    <property type="entry name" value="AAA"/>
    <property type="match status" value="1"/>
</dbReference>